<name>H6MQW8_GORPV</name>
<dbReference type="eggNOG" id="COG0473">
    <property type="taxonomic scope" value="Bacteria"/>
</dbReference>
<evidence type="ECO:0000313" key="9">
    <source>
        <dbReference type="EMBL" id="AFA73665.1"/>
    </source>
</evidence>
<dbReference type="STRING" id="1112204.GPOL_c26430"/>
<sequence>MDGSHACPFKVGSADTLGPMNTTRTRRRIGVMDGDGIGPEIVPVARDVVSAAGELAGIEFDWVSLPLGVTAIETHGRPVPEETLEALDDLDIWILGPHDSAGYPAQFAADLTPGATIRKRFGLYANLRPCRAMPRVGALAPDLDVVIVRENSEGFYADRNMTVGSGEFMPTPDVALAVGVISRAATERIAHQACRLARERSGRLTIVHKANVLRLTTGLFRDVCREVSEQYPGLVVDDKHVDAMAALLVRRPGDFDVVVTENLFGDILSDLAGELAGSLGTAGSVNCSDTVVMAQASHGAAPDIAGRGVADPIAIIASAAMALRWWGTRHDDSRMLAAATAIDTAVGDSVAAGARTPDLGGTATTADVGRAVVDHLSRQGRTG</sequence>
<evidence type="ECO:0000256" key="7">
    <source>
        <dbReference type="SAM" id="MobiDB-lite"/>
    </source>
</evidence>
<dbReference type="GO" id="GO:0003862">
    <property type="term" value="F:3-isopropylmalate dehydrogenase activity"/>
    <property type="evidence" value="ECO:0007669"/>
    <property type="project" value="UniProtKB-EC"/>
</dbReference>
<dbReference type="PANTHER" id="PTHR43275:SF1">
    <property type="entry name" value="D-MALATE DEHYDROGENASE [DECARBOXYLATING]"/>
    <property type="match status" value="1"/>
</dbReference>
<evidence type="ECO:0000256" key="2">
    <source>
        <dbReference type="ARBA" id="ARBA00001946"/>
    </source>
</evidence>
<dbReference type="Pfam" id="PF00180">
    <property type="entry name" value="Iso_dh"/>
    <property type="match status" value="1"/>
</dbReference>
<comment type="cofactor">
    <cofactor evidence="2">
        <name>Mg(2+)</name>
        <dbReference type="ChEBI" id="CHEBI:18420"/>
    </cofactor>
</comment>
<dbReference type="PANTHER" id="PTHR43275">
    <property type="entry name" value="D-MALATE DEHYDROGENASE [DECARBOXYLATING]"/>
    <property type="match status" value="1"/>
</dbReference>
<dbReference type="Gene3D" id="3.40.718.10">
    <property type="entry name" value="Isopropylmalate Dehydrogenase"/>
    <property type="match status" value="1"/>
</dbReference>
<dbReference type="InterPro" id="IPR024084">
    <property type="entry name" value="IsoPropMal-DH-like_dom"/>
</dbReference>
<dbReference type="Proteomes" id="UP000009154">
    <property type="component" value="Chromosome"/>
</dbReference>
<dbReference type="SMART" id="SM01329">
    <property type="entry name" value="Iso_dh"/>
    <property type="match status" value="1"/>
</dbReference>
<evidence type="ECO:0000256" key="1">
    <source>
        <dbReference type="ARBA" id="ARBA00001936"/>
    </source>
</evidence>
<gene>
    <name evidence="9" type="primary">leuB1</name>
    <name evidence="9" type="ordered locus">GPOL_c26430</name>
</gene>
<dbReference type="EC" id="1.1.1.85" evidence="9"/>
<keyword evidence="5" id="KW-0520">NAD</keyword>
<evidence type="ECO:0000259" key="8">
    <source>
        <dbReference type="SMART" id="SM01329"/>
    </source>
</evidence>
<dbReference type="GO" id="GO:0046872">
    <property type="term" value="F:metal ion binding"/>
    <property type="evidence" value="ECO:0007669"/>
    <property type="project" value="UniProtKB-KW"/>
</dbReference>
<evidence type="ECO:0000256" key="4">
    <source>
        <dbReference type="ARBA" id="ARBA00023002"/>
    </source>
</evidence>
<dbReference type="AlphaFoldDB" id="H6MQW8"/>
<dbReference type="EMBL" id="CP003119">
    <property type="protein sequence ID" value="AFA73665.1"/>
    <property type="molecule type" value="Genomic_DNA"/>
</dbReference>
<keyword evidence="3" id="KW-0479">Metal-binding</keyword>
<dbReference type="KEGG" id="gpo:GPOL_c26430"/>
<reference evidence="9 10" key="1">
    <citation type="journal article" date="2012" name="Appl. Environ. Microbiol.">
        <title>Involvement of two latex-clearing proteins during rubber degradation and insights into the subsequent degradation pathway revealed by the genome sequence of Gordonia polyisoprenivorans strain VH2.</title>
        <authorList>
            <person name="Hiessl S."/>
            <person name="Schuldes J."/>
            <person name="Thurmer A."/>
            <person name="Halbsguth T."/>
            <person name="Broker D."/>
            <person name="Angelov A."/>
            <person name="Liebl W."/>
            <person name="Daniel R."/>
            <person name="Steinbuchel A."/>
        </authorList>
    </citation>
    <scope>NUCLEOTIDE SEQUENCE [LARGE SCALE GENOMIC DNA]</scope>
    <source>
        <strain evidence="10">DSM 44266 / VH2</strain>
    </source>
</reference>
<evidence type="ECO:0000256" key="5">
    <source>
        <dbReference type="ARBA" id="ARBA00023027"/>
    </source>
</evidence>
<protein>
    <submittedName>
        <fullName evidence="9">3-isopropylmalate dehydrogenase LeuB</fullName>
        <ecNumber evidence="9">1.1.1.85</ecNumber>
    </submittedName>
</protein>
<dbReference type="SUPFAM" id="SSF53659">
    <property type="entry name" value="Isocitrate/Isopropylmalate dehydrogenase-like"/>
    <property type="match status" value="1"/>
</dbReference>
<keyword evidence="4 9" id="KW-0560">Oxidoreductase</keyword>
<dbReference type="InterPro" id="IPR050501">
    <property type="entry name" value="ICDH/IPMDH"/>
</dbReference>
<comment type="cofactor">
    <cofactor evidence="1">
        <name>Mn(2+)</name>
        <dbReference type="ChEBI" id="CHEBI:29035"/>
    </cofactor>
</comment>
<evidence type="ECO:0000313" key="10">
    <source>
        <dbReference type="Proteomes" id="UP000009154"/>
    </source>
</evidence>
<feature type="domain" description="Isopropylmalate dehydrogenase-like" evidence="8">
    <location>
        <begin position="28"/>
        <end position="372"/>
    </location>
</feature>
<keyword evidence="6" id="KW-0464">Manganese</keyword>
<accession>H6MQW8</accession>
<keyword evidence="10" id="KW-1185">Reference proteome</keyword>
<evidence type="ECO:0000256" key="3">
    <source>
        <dbReference type="ARBA" id="ARBA00022723"/>
    </source>
</evidence>
<feature type="region of interest" description="Disordered" evidence="7">
    <location>
        <begin position="1"/>
        <end position="24"/>
    </location>
</feature>
<proteinExistence type="predicted"/>
<evidence type="ECO:0000256" key="6">
    <source>
        <dbReference type="ARBA" id="ARBA00023211"/>
    </source>
</evidence>
<dbReference type="HOGENOM" id="CLU_031953_0_1_11"/>
<organism evidence="9 10">
    <name type="scientific">Gordonia polyisoprenivorans (strain DSM 44266 / VH2)</name>
    <dbReference type="NCBI Taxonomy" id="1112204"/>
    <lineage>
        <taxon>Bacteria</taxon>
        <taxon>Bacillati</taxon>
        <taxon>Actinomycetota</taxon>
        <taxon>Actinomycetes</taxon>
        <taxon>Mycobacteriales</taxon>
        <taxon>Gordoniaceae</taxon>
        <taxon>Gordonia</taxon>
    </lineage>
</organism>